<keyword evidence="7 9" id="KW-1133">Transmembrane helix</keyword>
<dbReference type="InterPro" id="IPR018227">
    <property type="entry name" value="Amino_acid_transport_2"/>
</dbReference>
<feature type="transmembrane region" description="Helical" evidence="9">
    <location>
        <begin position="147"/>
        <end position="168"/>
    </location>
</feature>
<feature type="transmembrane region" description="Helical" evidence="9">
    <location>
        <begin position="259"/>
        <end position="284"/>
    </location>
</feature>
<feature type="transmembrane region" description="Helical" evidence="9">
    <location>
        <begin position="355"/>
        <end position="377"/>
    </location>
</feature>
<feature type="transmembrane region" description="Helical" evidence="9">
    <location>
        <begin position="180"/>
        <end position="201"/>
    </location>
</feature>
<name>A0A2H0N003_9BACT</name>
<evidence type="ECO:0008006" key="12">
    <source>
        <dbReference type="Google" id="ProtNLM"/>
    </source>
</evidence>
<dbReference type="PANTHER" id="PTHR46997">
    <property type="entry name" value="LOW AFFINITY TRYPTOPHAN PERMEASE-RELATED"/>
    <property type="match status" value="1"/>
</dbReference>
<feature type="transmembrane region" description="Helical" evidence="9">
    <location>
        <begin position="296"/>
        <end position="314"/>
    </location>
</feature>
<evidence type="ECO:0000256" key="5">
    <source>
        <dbReference type="ARBA" id="ARBA00022692"/>
    </source>
</evidence>
<evidence type="ECO:0000256" key="7">
    <source>
        <dbReference type="ARBA" id="ARBA00022989"/>
    </source>
</evidence>
<dbReference type="Gene3D" id="1.20.1740.10">
    <property type="entry name" value="Amino acid/polyamine transporter I"/>
    <property type="match status" value="1"/>
</dbReference>
<evidence type="ECO:0000256" key="6">
    <source>
        <dbReference type="ARBA" id="ARBA00022970"/>
    </source>
</evidence>
<evidence type="ECO:0000256" key="1">
    <source>
        <dbReference type="ARBA" id="ARBA00004429"/>
    </source>
</evidence>
<gene>
    <name evidence="10" type="ORF">COV62_02075</name>
</gene>
<dbReference type="GO" id="GO:0015173">
    <property type="term" value="F:aromatic amino acid transmembrane transporter activity"/>
    <property type="evidence" value="ECO:0007669"/>
    <property type="project" value="InterPro"/>
</dbReference>
<dbReference type="InterPro" id="IPR013059">
    <property type="entry name" value="Trp_tyr_transpt"/>
</dbReference>
<evidence type="ECO:0000256" key="3">
    <source>
        <dbReference type="ARBA" id="ARBA00022475"/>
    </source>
</evidence>
<proteinExistence type="predicted"/>
<dbReference type="Pfam" id="PF03222">
    <property type="entry name" value="Trp_Tyr_perm"/>
    <property type="match status" value="1"/>
</dbReference>
<feature type="transmembrane region" description="Helical" evidence="9">
    <location>
        <begin position="35"/>
        <end position="63"/>
    </location>
</feature>
<evidence type="ECO:0000256" key="9">
    <source>
        <dbReference type="SAM" id="Phobius"/>
    </source>
</evidence>
<evidence type="ECO:0000313" key="11">
    <source>
        <dbReference type="Proteomes" id="UP000231139"/>
    </source>
</evidence>
<evidence type="ECO:0000256" key="4">
    <source>
        <dbReference type="ARBA" id="ARBA00022519"/>
    </source>
</evidence>
<accession>A0A2H0N003</accession>
<keyword evidence="2" id="KW-0813">Transport</keyword>
<dbReference type="Proteomes" id="UP000231139">
    <property type="component" value="Unassembled WGS sequence"/>
</dbReference>
<feature type="transmembrane region" description="Helical" evidence="9">
    <location>
        <begin position="84"/>
        <end position="103"/>
    </location>
</feature>
<organism evidence="10 11">
    <name type="scientific">Candidatus Nealsonbacteria bacterium CG11_big_fil_rev_8_21_14_0_20_35_11</name>
    <dbReference type="NCBI Taxonomy" id="1974713"/>
    <lineage>
        <taxon>Bacteria</taxon>
        <taxon>Candidatus Nealsoniibacteriota</taxon>
    </lineage>
</organism>
<dbReference type="GO" id="GO:0003333">
    <property type="term" value="P:amino acid transmembrane transport"/>
    <property type="evidence" value="ECO:0007669"/>
    <property type="project" value="InterPro"/>
</dbReference>
<comment type="subcellular location">
    <subcellularLocation>
        <location evidence="1">Cell inner membrane</location>
        <topology evidence="1">Multi-pass membrane protein</topology>
    </subcellularLocation>
</comment>
<reference evidence="10 11" key="1">
    <citation type="submission" date="2017-09" db="EMBL/GenBank/DDBJ databases">
        <title>Depth-based differentiation of microbial function through sediment-hosted aquifers and enrichment of novel symbionts in the deep terrestrial subsurface.</title>
        <authorList>
            <person name="Probst A.J."/>
            <person name="Ladd B."/>
            <person name="Jarett J.K."/>
            <person name="Geller-Mcgrath D.E."/>
            <person name="Sieber C.M."/>
            <person name="Emerson J.B."/>
            <person name="Anantharaman K."/>
            <person name="Thomas B.C."/>
            <person name="Malmstrom R."/>
            <person name="Stieglmeier M."/>
            <person name="Klingl A."/>
            <person name="Woyke T."/>
            <person name="Ryan C.M."/>
            <person name="Banfield J.F."/>
        </authorList>
    </citation>
    <scope>NUCLEOTIDE SEQUENCE [LARGE SCALE GENOMIC DNA]</scope>
    <source>
        <strain evidence="10">CG11_big_fil_rev_8_21_14_0_20_35_11</strain>
    </source>
</reference>
<dbReference type="EMBL" id="PCWK01000047">
    <property type="protein sequence ID" value="PIR02230.1"/>
    <property type="molecule type" value="Genomic_DNA"/>
</dbReference>
<feature type="transmembrane region" description="Helical" evidence="9">
    <location>
        <begin position="7"/>
        <end position="29"/>
    </location>
</feature>
<evidence type="ECO:0000256" key="2">
    <source>
        <dbReference type="ARBA" id="ARBA00022448"/>
    </source>
</evidence>
<feature type="transmembrane region" description="Helical" evidence="9">
    <location>
        <begin position="123"/>
        <end position="142"/>
    </location>
</feature>
<dbReference type="GO" id="GO:0005886">
    <property type="term" value="C:plasma membrane"/>
    <property type="evidence" value="ECO:0007669"/>
    <property type="project" value="UniProtKB-SubCell"/>
</dbReference>
<keyword evidence="3" id="KW-1003">Cell membrane</keyword>
<dbReference type="PANTHER" id="PTHR46997:SF2">
    <property type="entry name" value="TYROSINE-SPECIFIC TRANSPORT SYSTEM"/>
    <property type="match status" value="1"/>
</dbReference>
<keyword evidence="6" id="KW-0029">Amino-acid transport</keyword>
<evidence type="ECO:0000313" key="10">
    <source>
        <dbReference type="EMBL" id="PIR02230.1"/>
    </source>
</evidence>
<protein>
    <recommendedName>
        <fullName evidence="12">Amino acid transporter transmembrane domain-containing protein</fullName>
    </recommendedName>
</protein>
<feature type="transmembrane region" description="Helical" evidence="9">
    <location>
        <begin position="320"/>
        <end position="343"/>
    </location>
</feature>
<comment type="caution">
    <text evidence="10">The sequence shown here is derived from an EMBL/GenBank/DDBJ whole genome shotgun (WGS) entry which is preliminary data.</text>
</comment>
<keyword evidence="8 9" id="KW-0472">Membrane</keyword>
<evidence type="ECO:0000256" key="8">
    <source>
        <dbReference type="ARBA" id="ARBA00023136"/>
    </source>
</evidence>
<sequence length="378" mass="41592">MLKISKSILAIATLSGTIIGAGLFSLPYIASKVGIWVMLGYFLILGALAVLIHLFFGELASITPDFKRLPGFAKIHLGNWGEKAAFISTILGLLGTILAYLIIGGEFLTNLLSPIFGGDNLIYTLFYFTSGAILIFFGIKAISRIEFWGLILFFIVLVILFFKGLPILKIDNLLRETGNITNLFLPYGPILFSLWGAALIPEVEEMLGEDKKLLKKIILVSILIPIMVYLFFIFLILGICGPRTTEAALTGLGNFLGTGIVSLALFFGVLCTFTSFIALGLTLKKVFWYDLKIKKNLAWAITCFIPLILFLIGMKHFIPAISVVGGVMLGIDGILILLMYHKLQAKTQKSKVKSLLMIFPLAAVLLGGIIYEMIYFIK</sequence>
<keyword evidence="5 9" id="KW-0812">Transmembrane</keyword>
<feature type="transmembrane region" description="Helical" evidence="9">
    <location>
        <begin position="213"/>
        <end position="239"/>
    </location>
</feature>
<dbReference type="AlphaFoldDB" id="A0A2H0N003"/>
<keyword evidence="4" id="KW-0997">Cell inner membrane</keyword>